<feature type="compositionally biased region" description="Pro residues" evidence="1">
    <location>
        <begin position="136"/>
        <end position="147"/>
    </location>
</feature>
<dbReference type="Proteomes" id="UP000799302">
    <property type="component" value="Unassembled WGS sequence"/>
</dbReference>
<proteinExistence type="predicted"/>
<evidence type="ECO:0000256" key="1">
    <source>
        <dbReference type="SAM" id="MobiDB-lite"/>
    </source>
</evidence>
<accession>A0A6A6UEQ9</accession>
<organism evidence="2 3">
    <name type="scientific">Microthyrium microscopicum</name>
    <dbReference type="NCBI Taxonomy" id="703497"/>
    <lineage>
        <taxon>Eukaryota</taxon>
        <taxon>Fungi</taxon>
        <taxon>Dikarya</taxon>
        <taxon>Ascomycota</taxon>
        <taxon>Pezizomycotina</taxon>
        <taxon>Dothideomycetes</taxon>
        <taxon>Dothideomycetes incertae sedis</taxon>
        <taxon>Microthyriales</taxon>
        <taxon>Microthyriaceae</taxon>
        <taxon>Microthyrium</taxon>
    </lineage>
</organism>
<reference evidence="2" key="1">
    <citation type="journal article" date="2020" name="Stud. Mycol.">
        <title>101 Dothideomycetes genomes: a test case for predicting lifestyles and emergence of pathogens.</title>
        <authorList>
            <person name="Haridas S."/>
            <person name="Albert R."/>
            <person name="Binder M."/>
            <person name="Bloem J."/>
            <person name="Labutti K."/>
            <person name="Salamov A."/>
            <person name="Andreopoulos B."/>
            <person name="Baker S."/>
            <person name="Barry K."/>
            <person name="Bills G."/>
            <person name="Bluhm B."/>
            <person name="Cannon C."/>
            <person name="Castanera R."/>
            <person name="Culley D."/>
            <person name="Daum C."/>
            <person name="Ezra D."/>
            <person name="Gonzalez J."/>
            <person name="Henrissat B."/>
            <person name="Kuo A."/>
            <person name="Liang C."/>
            <person name="Lipzen A."/>
            <person name="Lutzoni F."/>
            <person name="Magnuson J."/>
            <person name="Mondo S."/>
            <person name="Nolan M."/>
            <person name="Ohm R."/>
            <person name="Pangilinan J."/>
            <person name="Park H.-J."/>
            <person name="Ramirez L."/>
            <person name="Alfaro M."/>
            <person name="Sun H."/>
            <person name="Tritt A."/>
            <person name="Yoshinaga Y."/>
            <person name="Zwiers L.-H."/>
            <person name="Turgeon B."/>
            <person name="Goodwin S."/>
            <person name="Spatafora J."/>
            <person name="Crous P."/>
            <person name="Grigoriev I."/>
        </authorList>
    </citation>
    <scope>NUCLEOTIDE SEQUENCE</scope>
    <source>
        <strain evidence="2">CBS 115976</strain>
    </source>
</reference>
<evidence type="ECO:0000313" key="2">
    <source>
        <dbReference type="EMBL" id="KAF2670290.1"/>
    </source>
</evidence>
<name>A0A6A6UEQ9_9PEZI</name>
<keyword evidence="3" id="KW-1185">Reference proteome</keyword>
<sequence>MGCGTSRLGRYSPLDLDPREDVIHYNMVVNGKSIPQIQLTTPGRAKYMEQVKPKPAWWKRKRPVANEVHFPFSESEEPHHTIWAFVTPGNSYRTQRRSSRSRSNIHDRNWRLMAAEEEKAALAGLKWADYMKASPPTTPTTTPPPTITKPRLQQATTNDLPPPVASLPPGLTKKSPPRNRLPRDPTFRGGAPSYQWDDGEV</sequence>
<feature type="region of interest" description="Disordered" evidence="1">
    <location>
        <begin position="132"/>
        <end position="201"/>
    </location>
</feature>
<gene>
    <name evidence="2" type="ORF">BT63DRAFT_454476</name>
</gene>
<dbReference type="AlphaFoldDB" id="A0A6A6UEQ9"/>
<evidence type="ECO:0000313" key="3">
    <source>
        <dbReference type="Proteomes" id="UP000799302"/>
    </source>
</evidence>
<protein>
    <submittedName>
        <fullName evidence="2">Uncharacterized protein</fullName>
    </submittedName>
</protein>
<dbReference type="EMBL" id="MU004234">
    <property type="protein sequence ID" value="KAF2670290.1"/>
    <property type="molecule type" value="Genomic_DNA"/>
</dbReference>